<evidence type="ECO:0000313" key="3">
    <source>
        <dbReference type="EMBL" id="MFB9818161.1"/>
    </source>
</evidence>
<evidence type="ECO:0000256" key="1">
    <source>
        <dbReference type="ARBA" id="ARBA00023172"/>
    </source>
</evidence>
<dbReference type="EMBL" id="JBHMBC010000003">
    <property type="protein sequence ID" value="MFB9818161.1"/>
    <property type="molecule type" value="Genomic_DNA"/>
</dbReference>
<dbReference type="Proteomes" id="UP001589702">
    <property type="component" value="Unassembled WGS sequence"/>
</dbReference>
<sequence length="423" mass="44658">MPFLVLERESVMDSGLNVVVSGPLGGFGVGFAEYLGRLGYAPTSIGLRLNLMRHLSRWLVEEAVSPAACDAAALERFLVGRRVTHTDMSSAGSLAPLVAYLRSIEVIPGEEPETVPEPGPVDLVLERWGRFLADDRGLRTSTIRYYRELARPFLLSRLGGQALDLEGLDARAVSGFVMSQIPGMPVGSAKLTVTALRSLLRFLFAAGHIGDRLDQVVPARAGYRDSGLPRGLTPERVKALIAAVDPASRTGKRDLAIVLVLARLGLRAGEVAALSLDDVDWRAGTLRVPGKGGQSDLLPLAADVGAGLAAHLSVERHPAATGRALFFTSSAPYRRLSSAAVKAVVRCAGARAGLGPVGAHRLRHAAGTATINAGASLEEVAQLLRHRHLASTTIYAKVDLTRLAGLARPWPGLGAGQAGGELR</sequence>
<protein>
    <submittedName>
        <fullName evidence="3">Tyrosine-type recombinase/integrase</fullName>
    </submittedName>
</protein>
<dbReference type="InterPro" id="IPR002104">
    <property type="entry name" value="Integrase_catalytic"/>
</dbReference>
<dbReference type="Gene3D" id="1.10.443.10">
    <property type="entry name" value="Intergrase catalytic core"/>
    <property type="match status" value="1"/>
</dbReference>
<accession>A0ABV5XTU5</accession>
<gene>
    <name evidence="3" type="ORF">ACFFP1_01445</name>
</gene>
<evidence type="ECO:0000259" key="2">
    <source>
        <dbReference type="PROSITE" id="PS51898"/>
    </source>
</evidence>
<dbReference type="SUPFAM" id="SSF56349">
    <property type="entry name" value="DNA breaking-rejoining enzymes"/>
    <property type="match status" value="1"/>
</dbReference>
<dbReference type="PANTHER" id="PTHR30349">
    <property type="entry name" value="PHAGE INTEGRASE-RELATED"/>
    <property type="match status" value="1"/>
</dbReference>
<organism evidence="3 4">
    <name type="scientific">Arthrobacter ramosus</name>
    <dbReference type="NCBI Taxonomy" id="1672"/>
    <lineage>
        <taxon>Bacteria</taxon>
        <taxon>Bacillati</taxon>
        <taxon>Actinomycetota</taxon>
        <taxon>Actinomycetes</taxon>
        <taxon>Micrococcales</taxon>
        <taxon>Micrococcaceae</taxon>
        <taxon>Arthrobacter</taxon>
    </lineage>
</organism>
<dbReference type="InterPro" id="IPR013762">
    <property type="entry name" value="Integrase-like_cat_sf"/>
</dbReference>
<keyword evidence="1" id="KW-0233">DNA recombination</keyword>
<dbReference type="PANTHER" id="PTHR30349:SF90">
    <property type="entry name" value="TYROSINE RECOMBINASE XERD"/>
    <property type="match status" value="1"/>
</dbReference>
<comment type="caution">
    <text evidence="3">The sequence shown here is derived from an EMBL/GenBank/DDBJ whole genome shotgun (WGS) entry which is preliminary data.</text>
</comment>
<proteinExistence type="predicted"/>
<feature type="domain" description="Tyr recombinase" evidence="2">
    <location>
        <begin position="227"/>
        <end position="408"/>
    </location>
</feature>
<evidence type="ECO:0000313" key="4">
    <source>
        <dbReference type="Proteomes" id="UP001589702"/>
    </source>
</evidence>
<reference evidence="3 4" key="1">
    <citation type="submission" date="2024-09" db="EMBL/GenBank/DDBJ databases">
        <authorList>
            <person name="Sun Q."/>
            <person name="Mori K."/>
        </authorList>
    </citation>
    <scope>NUCLEOTIDE SEQUENCE [LARGE SCALE GENOMIC DNA]</scope>
    <source>
        <strain evidence="3 4">JCM 1334</strain>
    </source>
</reference>
<dbReference type="InterPro" id="IPR011010">
    <property type="entry name" value="DNA_brk_join_enz"/>
</dbReference>
<keyword evidence="4" id="KW-1185">Reference proteome</keyword>
<dbReference type="Pfam" id="PF00589">
    <property type="entry name" value="Phage_integrase"/>
    <property type="match status" value="1"/>
</dbReference>
<dbReference type="InterPro" id="IPR050090">
    <property type="entry name" value="Tyrosine_recombinase_XerCD"/>
</dbReference>
<name>A0ABV5XTU5_ARTRM</name>
<dbReference type="RefSeq" id="WP_376940439.1">
    <property type="nucleotide sequence ID" value="NZ_JBHMBC010000003.1"/>
</dbReference>
<dbReference type="PROSITE" id="PS51898">
    <property type="entry name" value="TYR_RECOMBINASE"/>
    <property type="match status" value="1"/>
</dbReference>